<sequence length="70" mass="7934">MATKSSLCRQTVGAFQTVNSFSSELSTTNNYQIHQSVYKSHNAKRCALAQQSESFLQSFFFRLFVVALFT</sequence>
<organism evidence="1">
    <name type="scientific">Anguilla anguilla</name>
    <name type="common">European freshwater eel</name>
    <name type="synonym">Muraena anguilla</name>
    <dbReference type="NCBI Taxonomy" id="7936"/>
    <lineage>
        <taxon>Eukaryota</taxon>
        <taxon>Metazoa</taxon>
        <taxon>Chordata</taxon>
        <taxon>Craniata</taxon>
        <taxon>Vertebrata</taxon>
        <taxon>Euteleostomi</taxon>
        <taxon>Actinopterygii</taxon>
        <taxon>Neopterygii</taxon>
        <taxon>Teleostei</taxon>
        <taxon>Anguilliformes</taxon>
        <taxon>Anguillidae</taxon>
        <taxon>Anguilla</taxon>
    </lineage>
</organism>
<reference evidence="1" key="2">
    <citation type="journal article" date="2015" name="Fish Shellfish Immunol.">
        <title>Early steps in the European eel (Anguilla anguilla)-Vibrio vulnificus interaction in the gills: Role of the RtxA13 toxin.</title>
        <authorList>
            <person name="Callol A."/>
            <person name="Pajuelo D."/>
            <person name="Ebbesson L."/>
            <person name="Teles M."/>
            <person name="MacKenzie S."/>
            <person name="Amaro C."/>
        </authorList>
    </citation>
    <scope>NUCLEOTIDE SEQUENCE</scope>
</reference>
<dbReference type="AlphaFoldDB" id="A0A0E9WP06"/>
<name>A0A0E9WP06_ANGAN</name>
<accession>A0A0E9WP06</accession>
<proteinExistence type="predicted"/>
<evidence type="ECO:0000313" key="1">
    <source>
        <dbReference type="EMBL" id="JAH92021.1"/>
    </source>
</evidence>
<dbReference type="EMBL" id="GBXM01016556">
    <property type="protein sequence ID" value="JAH92021.1"/>
    <property type="molecule type" value="Transcribed_RNA"/>
</dbReference>
<protein>
    <submittedName>
        <fullName evidence="1">Uncharacterized protein</fullName>
    </submittedName>
</protein>
<reference evidence="1" key="1">
    <citation type="submission" date="2014-11" db="EMBL/GenBank/DDBJ databases">
        <authorList>
            <person name="Amaro Gonzalez C."/>
        </authorList>
    </citation>
    <scope>NUCLEOTIDE SEQUENCE</scope>
</reference>